<evidence type="ECO:0000313" key="2">
    <source>
        <dbReference type="Proteomes" id="UP000548423"/>
    </source>
</evidence>
<reference evidence="2" key="2">
    <citation type="submission" date="2020-08" db="EMBL/GenBank/DDBJ databases">
        <title>The Agave Microbiome: Exploring the role of microbial communities in plant adaptations to desert environments.</title>
        <authorList>
            <person name="Partida-Martinez L.P."/>
        </authorList>
    </citation>
    <scope>NUCLEOTIDE SEQUENCE [LARGE SCALE GENOMIC DNA]</scope>
    <source>
        <strain evidence="2">AT2.8</strain>
    </source>
</reference>
<reference evidence="2" key="1">
    <citation type="submission" date="2020-07" db="EMBL/GenBank/DDBJ databases">
        <authorList>
            <person name="Partida-Martinez L."/>
            <person name="Huntemann M."/>
            <person name="Clum A."/>
            <person name="Wang J."/>
            <person name="Palaniappan K."/>
            <person name="Ritter S."/>
            <person name="Chen I.-M."/>
            <person name="Stamatis D."/>
            <person name="Reddy T."/>
            <person name="O'Malley R."/>
            <person name="Daum C."/>
            <person name="Shapiro N."/>
            <person name="Ivanova N."/>
            <person name="Kyrpides N."/>
            <person name="Woyke T."/>
        </authorList>
    </citation>
    <scope>NUCLEOTIDE SEQUENCE [LARGE SCALE GENOMIC DNA]</scope>
    <source>
        <strain evidence="2">AT2.8</strain>
    </source>
</reference>
<dbReference type="PANTHER" id="PTHR30032:SF8">
    <property type="entry name" value="GERMINATION-SPECIFIC N-ACETYLMURAMOYL-L-ALANINE AMIDASE"/>
    <property type="match status" value="1"/>
</dbReference>
<dbReference type="InterPro" id="IPR051922">
    <property type="entry name" value="Bact_Sporulation_Assoc"/>
</dbReference>
<gene>
    <name evidence="1" type="ORF">F4694_002574</name>
</gene>
<dbReference type="Pfam" id="PF04122">
    <property type="entry name" value="CW_binding_2"/>
    <property type="match status" value="3"/>
</dbReference>
<dbReference type="InterPro" id="IPR007253">
    <property type="entry name" value="Cell_wall-bd_2"/>
</dbReference>
<evidence type="ECO:0000313" key="1">
    <source>
        <dbReference type="EMBL" id="NYE05799.1"/>
    </source>
</evidence>
<dbReference type="Proteomes" id="UP000548423">
    <property type="component" value="Unassembled WGS sequence"/>
</dbReference>
<comment type="caution">
    <text evidence="1">The sequence shown here is derived from an EMBL/GenBank/DDBJ whole genome shotgun (WGS) entry which is preliminary data.</text>
</comment>
<dbReference type="Gene3D" id="3.40.50.12090">
    <property type="match status" value="2"/>
</dbReference>
<protein>
    <submittedName>
        <fullName evidence="1">Cell wall-binding protein</fullName>
    </submittedName>
</protein>
<organism evidence="1 2">
    <name type="scientific">Neobacillus niacini</name>
    <dbReference type="NCBI Taxonomy" id="86668"/>
    <lineage>
        <taxon>Bacteria</taxon>
        <taxon>Bacillati</taxon>
        <taxon>Bacillota</taxon>
        <taxon>Bacilli</taxon>
        <taxon>Bacillales</taxon>
        <taxon>Bacillaceae</taxon>
        <taxon>Neobacillus</taxon>
    </lineage>
</organism>
<sequence length="428" mass="46031">MPSIQAEAGTSVYEQEPNDDISTANEIRLDDFVTGTLTNIDVDNYKITIPEQGLFSLWGYSHDRVNAVSPALISEDGTSYFDCGEKEGSREFYCGDQVVQPGTYYIQITSGDNDLAVNGEGYTFNMYFTTPSVNRISGADRYETATKIANERWAEGTEDIVLATGEDFPDALAAGPLAFYLGGPILLTRKNQLPNTVLSFIEKSDVQTVTIVGGTAVISQQVENYLRNTLGLHVNRIAGKDRFETAANIAKAIPGKISEAVIVNGRNYPDALSIAPYASLGGIPILLSETTTLPAVTAETLRTKGVITTTVIGGTNAVSELVFSGLPKPKRIAGQDRYETSLLVSLMMGYDNVVYLASGANFPDALSGSVLAGVSGSPILLTPPTYLTEDTKEVIREFSAIKFTILGGSGAVSDQVERDLWDVIRNLE</sequence>
<accession>A0A852TCT0</accession>
<dbReference type="SUPFAM" id="SSF89260">
    <property type="entry name" value="Collagen-binding domain"/>
    <property type="match status" value="1"/>
</dbReference>
<proteinExistence type="predicted"/>
<name>A0A852TCT0_9BACI</name>
<dbReference type="PANTHER" id="PTHR30032">
    <property type="entry name" value="N-ACETYLMURAMOYL-L-ALANINE AMIDASE-RELATED"/>
    <property type="match status" value="1"/>
</dbReference>
<dbReference type="Gene3D" id="2.60.120.380">
    <property type="match status" value="1"/>
</dbReference>
<dbReference type="AlphaFoldDB" id="A0A852TCT0"/>
<dbReference type="EMBL" id="JACCBX010000005">
    <property type="protein sequence ID" value="NYE05799.1"/>
    <property type="molecule type" value="Genomic_DNA"/>
</dbReference>